<keyword evidence="6" id="KW-1185">Reference proteome</keyword>
<comment type="similarity">
    <text evidence="1">Belongs to the thiolase-like superfamily. Chalcone/stilbene synthases family.</text>
</comment>
<dbReference type="SUPFAM" id="SSF53901">
    <property type="entry name" value="Thiolase-like"/>
    <property type="match status" value="2"/>
</dbReference>
<dbReference type="STRING" id="1804984.AYM40_25085"/>
<dbReference type="AlphaFoldDB" id="A0A160FRI5"/>
<dbReference type="RefSeq" id="WP_063498903.1">
    <property type="nucleotide sequence ID" value="NZ_CP014579.1"/>
</dbReference>
<dbReference type="PIRSF" id="PIRSF000451">
    <property type="entry name" value="PKS_III"/>
    <property type="match status" value="1"/>
</dbReference>
<dbReference type="InterPro" id="IPR012328">
    <property type="entry name" value="Chalcone/stilbene_synt_C"/>
</dbReference>
<dbReference type="EMBL" id="CP014579">
    <property type="protein sequence ID" value="ANB75620.1"/>
    <property type="molecule type" value="Genomic_DNA"/>
</dbReference>
<dbReference type="PANTHER" id="PTHR11877:SF46">
    <property type="entry name" value="TYPE III POLYKETIDE SYNTHASE A"/>
    <property type="match status" value="1"/>
</dbReference>
<dbReference type="Gene3D" id="3.40.47.10">
    <property type="match status" value="1"/>
</dbReference>
<dbReference type="PANTHER" id="PTHR11877">
    <property type="entry name" value="HYDROXYMETHYLGLUTARYL-COA SYNTHASE"/>
    <property type="match status" value="1"/>
</dbReference>
<name>A0A160FRI5_9BURK</name>
<protein>
    <submittedName>
        <fullName evidence="5">Stilbene synthase</fullName>
    </submittedName>
</protein>
<feature type="domain" description="Chalcone/stilbene synthase C-terminal" evidence="4">
    <location>
        <begin position="271"/>
        <end position="408"/>
    </location>
</feature>
<dbReference type="GO" id="GO:0016747">
    <property type="term" value="F:acyltransferase activity, transferring groups other than amino-acyl groups"/>
    <property type="evidence" value="ECO:0007669"/>
    <property type="project" value="InterPro"/>
</dbReference>
<sequence length="409" mass="45903">MNTFAKPVLTHFWPAQVAKPVAQRITLEVSAYALAMGYCKTHDIQNKEGVRQAMRDLKDKFSKYAVSPDQIRRRQLVFFPRIRDIRFVDGELVLAEPTAENRHLRLHSSDMKDPKGANIRERHESYGKVVGTCLAEMYDGITAAPDDMIHVTSTGYLAPSPVERMVANKEWFDTTVTHSYHMGCYGAFPAIRMAHGFLSSSHFGATPPKQRVDVVHTELLSAHHNLEDSSAENIVAMTLFGDGFIKYSVCSDEYVRARGLRGLRILAFRENLLPDSADDMTEVPSSHQFQMTLTIRVPIVIKRHVRRFVIALLQSIGIDFERDKHSLVFAIHPGGPRIVEHIQDELGLRDDHVVISKEVFRDNGNMTSATIPHILKRIVEEKAIAPGTRVVSLGFGPGLTVTGLVMEKV</sequence>
<dbReference type="InterPro" id="IPR016039">
    <property type="entry name" value="Thiolase-like"/>
</dbReference>
<dbReference type="InterPro" id="IPR011141">
    <property type="entry name" value="Polyketide_synthase_type-III"/>
</dbReference>
<dbReference type="Pfam" id="PF02797">
    <property type="entry name" value="Chal_sti_synt_C"/>
    <property type="match status" value="1"/>
</dbReference>
<feature type="active site" description="Acyl-thioester intermediate" evidence="3">
    <location>
        <position position="184"/>
    </location>
</feature>
<proteinExistence type="inferred from homology"/>
<evidence type="ECO:0000256" key="3">
    <source>
        <dbReference type="PIRSR" id="PIRSR000451-1"/>
    </source>
</evidence>
<dbReference type="OrthoDB" id="9786288at2"/>
<evidence type="ECO:0000313" key="6">
    <source>
        <dbReference type="Proteomes" id="UP000076852"/>
    </source>
</evidence>
<reference evidence="5 6" key="1">
    <citation type="journal article" date="2016" name="Gene">
        <title>PacBio SMRT assembly of a complex multi-replicon genome reveals chlorocatechol degradative operon in a region of genome plasticity.</title>
        <authorList>
            <person name="Ricker N."/>
            <person name="Shen S.Y."/>
            <person name="Goordial J."/>
            <person name="Jin S."/>
            <person name="Fulthorpe R.R."/>
        </authorList>
    </citation>
    <scope>NUCLEOTIDE SEQUENCE [LARGE SCALE GENOMIC DNA]</scope>
    <source>
        <strain evidence="5 6">OLGA172</strain>
    </source>
</reference>
<gene>
    <name evidence="5" type="ORF">AYM40_25085</name>
</gene>
<dbReference type="KEGG" id="buz:AYM40_25085"/>
<accession>A0A160FRI5</accession>
<evidence type="ECO:0000256" key="2">
    <source>
        <dbReference type="ARBA" id="ARBA00022679"/>
    </source>
</evidence>
<evidence type="ECO:0000256" key="1">
    <source>
        <dbReference type="ARBA" id="ARBA00005531"/>
    </source>
</evidence>
<dbReference type="GO" id="GO:0030639">
    <property type="term" value="P:polyketide biosynthetic process"/>
    <property type="evidence" value="ECO:0007669"/>
    <property type="project" value="TreeGrafter"/>
</dbReference>
<dbReference type="Proteomes" id="UP000076852">
    <property type="component" value="Chromosome 2"/>
</dbReference>
<keyword evidence="2" id="KW-0808">Transferase</keyword>
<evidence type="ECO:0000313" key="5">
    <source>
        <dbReference type="EMBL" id="ANB75620.1"/>
    </source>
</evidence>
<evidence type="ECO:0000259" key="4">
    <source>
        <dbReference type="Pfam" id="PF02797"/>
    </source>
</evidence>
<organism evidence="5 6">
    <name type="scientific">Paraburkholderia phytofirmans OLGA172</name>
    <dbReference type="NCBI Taxonomy" id="1417228"/>
    <lineage>
        <taxon>Bacteria</taxon>
        <taxon>Pseudomonadati</taxon>
        <taxon>Pseudomonadota</taxon>
        <taxon>Betaproteobacteria</taxon>
        <taxon>Burkholderiales</taxon>
        <taxon>Burkholderiaceae</taxon>
        <taxon>Paraburkholderia</taxon>
    </lineage>
</organism>